<evidence type="ECO:0000313" key="2">
    <source>
        <dbReference type="EMBL" id="TKS83717.1"/>
    </source>
</evidence>
<evidence type="ECO:0000313" key="3">
    <source>
        <dbReference type="EMBL" id="TKS83738.1"/>
    </source>
</evidence>
<evidence type="ECO:0000256" key="1">
    <source>
        <dbReference type="SAM" id="MobiDB-lite"/>
    </source>
</evidence>
<keyword evidence="4" id="KW-1185">Reference proteome</keyword>
<accession>A0A4U5V7Q8</accession>
<evidence type="ECO:0000313" key="4">
    <source>
        <dbReference type="Proteomes" id="UP000298787"/>
    </source>
</evidence>
<dbReference type="EMBL" id="CM014092">
    <property type="protein sequence ID" value="TKS83717.1"/>
    <property type="molecule type" value="Genomic_DNA"/>
</dbReference>
<protein>
    <submittedName>
        <fullName evidence="3">Uncharacterized protein</fullName>
    </submittedName>
</protein>
<sequence length="117" mass="12446">MSVFGCNEDTAESQFIVLTEPGAPQVSACVSLPLSPSTPELFRLLCACTSGQTEHCIDSKMAKTRLACLLTLLTTHYDRRKVSTLSSGFYTGVKAERGEKETPAPLSSSEVTVSGGN</sequence>
<feature type="region of interest" description="Disordered" evidence="1">
    <location>
        <begin position="94"/>
        <end position="117"/>
    </location>
</feature>
<reference evidence="3 4" key="1">
    <citation type="submission" date="2019-01" db="EMBL/GenBank/DDBJ databases">
        <title>Genome Assembly of Collichthys lucidus.</title>
        <authorList>
            <person name="Cai M."/>
            <person name="Xiao S."/>
        </authorList>
    </citation>
    <scope>NUCLEOTIDE SEQUENCE [LARGE SCALE GENOMIC DNA]</scope>
    <source>
        <strain evidence="3">JT15FE1705JMU</strain>
        <tissue evidence="3">Muscle</tissue>
    </source>
</reference>
<feature type="compositionally biased region" description="Polar residues" evidence="1">
    <location>
        <begin position="105"/>
        <end position="117"/>
    </location>
</feature>
<dbReference type="AlphaFoldDB" id="A0A4U5V7Q8"/>
<dbReference type="Proteomes" id="UP000298787">
    <property type="component" value="Chromosome 15"/>
</dbReference>
<organism evidence="3 4">
    <name type="scientific">Collichthys lucidus</name>
    <name type="common">Big head croaker</name>
    <name type="synonym">Sciaena lucida</name>
    <dbReference type="NCBI Taxonomy" id="240159"/>
    <lineage>
        <taxon>Eukaryota</taxon>
        <taxon>Metazoa</taxon>
        <taxon>Chordata</taxon>
        <taxon>Craniata</taxon>
        <taxon>Vertebrata</taxon>
        <taxon>Euteleostomi</taxon>
        <taxon>Actinopterygii</taxon>
        <taxon>Neopterygii</taxon>
        <taxon>Teleostei</taxon>
        <taxon>Neoteleostei</taxon>
        <taxon>Acanthomorphata</taxon>
        <taxon>Eupercaria</taxon>
        <taxon>Sciaenidae</taxon>
        <taxon>Collichthys</taxon>
    </lineage>
</organism>
<dbReference type="STRING" id="240159.A0A4U5V7Q8"/>
<dbReference type="EMBL" id="CM014092">
    <property type="protein sequence ID" value="TKS83738.1"/>
    <property type="molecule type" value="Genomic_DNA"/>
</dbReference>
<name>A0A4U5V7Q8_COLLU</name>
<gene>
    <name evidence="2" type="ORF">D9C73_017830</name>
    <name evidence="3" type="ORF">D9C73_017851</name>
</gene>
<proteinExistence type="predicted"/>